<keyword evidence="1" id="KW-1133">Transmembrane helix</keyword>
<protein>
    <submittedName>
        <fullName evidence="2">Uncharacterized protein</fullName>
    </submittedName>
</protein>
<accession>A0A4D5XF24</accession>
<dbReference type="EMBL" id="MK500416">
    <property type="protein sequence ID" value="QBK89349.1"/>
    <property type="molecule type" value="Genomic_DNA"/>
</dbReference>
<feature type="transmembrane region" description="Helical" evidence="1">
    <location>
        <begin position="44"/>
        <end position="65"/>
    </location>
</feature>
<proteinExistence type="predicted"/>
<feature type="transmembrane region" description="Helical" evidence="1">
    <location>
        <begin position="6"/>
        <end position="23"/>
    </location>
</feature>
<sequence>MVNKNYFKLLAVIIFIVSIKLYIDQKNVNYRGPRKRFMLFKNISFLKHDITKIAFVSIFTLLVYGTNGEKFFDLNNIIHSQVGKILVVMIGYFVYHVMIQPYIVSKMPNW</sequence>
<evidence type="ECO:0000256" key="1">
    <source>
        <dbReference type="SAM" id="Phobius"/>
    </source>
</evidence>
<name>A0A4D5XF24_9VIRU</name>
<organism evidence="2">
    <name type="scientific">Mimivirus LCMiAC02</name>
    <dbReference type="NCBI Taxonomy" id="2506609"/>
    <lineage>
        <taxon>Viruses</taxon>
        <taxon>Varidnaviria</taxon>
        <taxon>Bamfordvirae</taxon>
        <taxon>Nucleocytoviricota</taxon>
        <taxon>Megaviricetes</taxon>
        <taxon>Imitervirales</taxon>
        <taxon>Mimiviridae</taxon>
        <taxon>Klosneuvirinae</taxon>
    </lineage>
</organism>
<keyword evidence="1" id="KW-0812">Transmembrane</keyword>
<feature type="transmembrane region" description="Helical" evidence="1">
    <location>
        <begin position="85"/>
        <end position="104"/>
    </location>
</feature>
<keyword evidence="1" id="KW-0472">Membrane</keyword>
<reference evidence="2" key="1">
    <citation type="journal article" date="2019" name="MBio">
        <title>Virus Genomes from Deep Sea Sediments Expand the Ocean Megavirome and Support Independent Origins of Viral Gigantism.</title>
        <authorList>
            <person name="Backstrom D."/>
            <person name="Yutin N."/>
            <person name="Jorgensen S.L."/>
            <person name="Dharamshi J."/>
            <person name="Homa F."/>
            <person name="Zaremba-Niedwiedzka K."/>
            <person name="Spang A."/>
            <person name="Wolf Y.I."/>
            <person name="Koonin E.V."/>
            <person name="Ettema T.J."/>
        </authorList>
    </citation>
    <scope>NUCLEOTIDE SEQUENCE</scope>
</reference>
<gene>
    <name evidence="2" type="ORF">LCMiAC02_04440</name>
</gene>
<evidence type="ECO:0000313" key="2">
    <source>
        <dbReference type="EMBL" id="QBK89349.1"/>
    </source>
</evidence>